<reference evidence="3" key="1">
    <citation type="journal article" date="2014" name="Int. J. Syst. Evol. Microbiol.">
        <title>Complete genome sequence of Corynebacterium casei LMG S-19264T (=DSM 44701T), isolated from a smear-ripened cheese.</title>
        <authorList>
            <consortium name="US DOE Joint Genome Institute (JGI-PGF)"/>
            <person name="Walter F."/>
            <person name="Albersmeier A."/>
            <person name="Kalinowski J."/>
            <person name="Ruckert C."/>
        </authorList>
    </citation>
    <scope>NUCLEOTIDE SEQUENCE [LARGE SCALE GENOMIC DNA]</scope>
    <source>
        <strain evidence="3">CGMCC 4.163</strain>
    </source>
</reference>
<accession>A0ABD6A4W8</accession>
<protein>
    <submittedName>
        <fullName evidence="3">Uncharacterized protein</fullName>
    </submittedName>
</protein>
<dbReference type="Proteomes" id="UP001596434">
    <property type="component" value="Unassembled WGS sequence"/>
</dbReference>
<evidence type="ECO:0000313" key="4">
    <source>
        <dbReference type="EMBL" id="MFC7257434.1"/>
    </source>
</evidence>
<feature type="compositionally biased region" description="Basic and acidic residues" evidence="1">
    <location>
        <begin position="1"/>
        <end position="17"/>
    </location>
</feature>
<evidence type="ECO:0000313" key="3">
    <source>
        <dbReference type="EMBL" id="MFC7257403.1"/>
    </source>
</evidence>
<dbReference type="AlphaFoldDB" id="A0ABD6A4W8"/>
<reference evidence="5" key="2">
    <citation type="journal article" date="2019" name="Int. J. Syst. Evol. Microbiol.">
        <title>The Global Catalogue of Microorganisms (GCM) 10K type strain sequencing project: providing services to taxonomists for standard genome sequencing and annotation.</title>
        <authorList>
            <consortium name="The Broad Institute Genomics Platform"/>
            <consortium name="The Broad Institute Genome Sequencing Center for Infectious Disease"/>
            <person name="Wu L."/>
            <person name="Ma J."/>
        </authorList>
    </citation>
    <scope>NUCLEOTIDE SEQUENCE [LARGE SCALE GENOMIC DNA]</scope>
    <source>
        <strain evidence="5">GX21</strain>
    </source>
</reference>
<evidence type="ECO:0000313" key="5">
    <source>
        <dbReference type="Proteomes" id="UP001596434"/>
    </source>
</evidence>
<comment type="caution">
    <text evidence="3">The sequence shown here is derived from an EMBL/GenBank/DDBJ whole genome shotgun (WGS) entry which is preliminary data.</text>
</comment>
<dbReference type="EMBL" id="JBHTAT010000006">
    <property type="protein sequence ID" value="MFC7257434.1"/>
    <property type="molecule type" value="Genomic_DNA"/>
</dbReference>
<evidence type="ECO:0000313" key="2">
    <source>
        <dbReference type="EMBL" id="MFC7257370.1"/>
    </source>
</evidence>
<feature type="region of interest" description="Disordered" evidence="1">
    <location>
        <begin position="1"/>
        <end position="45"/>
    </location>
</feature>
<evidence type="ECO:0000256" key="1">
    <source>
        <dbReference type="SAM" id="MobiDB-lite"/>
    </source>
</evidence>
<proteinExistence type="predicted"/>
<dbReference type="RefSeq" id="WP_379707070.1">
    <property type="nucleotide sequence ID" value="NZ_JBHTAT010000006.1"/>
</dbReference>
<organism evidence="3 5">
    <name type="scientific">Haloplanus litoreus</name>
    <dbReference type="NCBI Taxonomy" id="767515"/>
    <lineage>
        <taxon>Archaea</taxon>
        <taxon>Methanobacteriati</taxon>
        <taxon>Methanobacteriota</taxon>
        <taxon>Stenosarchaea group</taxon>
        <taxon>Halobacteria</taxon>
        <taxon>Halobacteriales</taxon>
        <taxon>Haloferacaceae</taxon>
        <taxon>Haloplanus</taxon>
    </lineage>
</organism>
<dbReference type="EMBL" id="JBHTAT010000006">
    <property type="protein sequence ID" value="MFC7257403.1"/>
    <property type="molecule type" value="Genomic_DNA"/>
</dbReference>
<name>A0ABD6A4W8_9EURY</name>
<dbReference type="EMBL" id="JBHTAT010000006">
    <property type="protein sequence ID" value="MFC7257370.1"/>
    <property type="molecule type" value="Genomic_DNA"/>
</dbReference>
<gene>
    <name evidence="2" type="ORF">ACFQKE_19160</name>
    <name evidence="3" type="ORF">ACFQKE_19325</name>
    <name evidence="4" type="ORF">ACFQKE_19480</name>
</gene>
<reference evidence="3" key="3">
    <citation type="submission" date="2024-09" db="EMBL/GenBank/DDBJ databases">
        <authorList>
            <person name="Sun Q."/>
        </authorList>
    </citation>
    <scope>NUCLEOTIDE SEQUENCE</scope>
    <source>
        <strain evidence="3">CGMCC 4.163</strain>
    </source>
</reference>
<sequence>MTDSRPSHRSPDGHADAEQATLATFAEPSVRDGPAGVASDTGRRDIDREACFDGGRLDRIDDRIAQLEAIVPGVDGMVADWTQLDRAEKEATILARLVALKMHVAEALPDDEPSTADRGFE</sequence>
<keyword evidence="5" id="KW-1185">Reference proteome</keyword>